<dbReference type="Proteomes" id="UP000236291">
    <property type="component" value="Unassembled WGS sequence"/>
</dbReference>
<gene>
    <name evidence="1" type="ORF">L195_g037861</name>
</gene>
<organism evidence="1 2">
    <name type="scientific">Trifolium pratense</name>
    <name type="common">Red clover</name>
    <dbReference type="NCBI Taxonomy" id="57577"/>
    <lineage>
        <taxon>Eukaryota</taxon>
        <taxon>Viridiplantae</taxon>
        <taxon>Streptophyta</taxon>
        <taxon>Embryophyta</taxon>
        <taxon>Tracheophyta</taxon>
        <taxon>Spermatophyta</taxon>
        <taxon>Magnoliopsida</taxon>
        <taxon>eudicotyledons</taxon>
        <taxon>Gunneridae</taxon>
        <taxon>Pentapetalae</taxon>
        <taxon>rosids</taxon>
        <taxon>fabids</taxon>
        <taxon>Fabales</taxon>
        <taxon>Fabaceae</taxon>
        <taxon>Papilionoideae</taxon>
        <taxon>50 kb inversion clade</taxon>
        <taxon>NPAAA clade</taxon>
        <taxon>Hologalegina</taxon>
        <taxon>IRL clade</taxon>
        <taxon>Trifolieae</taxon>
        <taxon>Trifolium</taxon>
    </lineage>
</organism>
<accession>A0A2K3LTH8</accession>
<name>A0A2K3LTH8_TRIPR</name>
<evidence type="ECO:0000313" key="2">
    <source>
        <dbReference type="Proteomes" id="UP000236291"/>
    </source>
</evidence>
<sequence>MVEIVFSAFLHRGMGVIRDDRLIVSCPTVLHLSICMLLSVASAKPHLFASSSVLSRMSSIKGSKTRNDSVHTYVVYKAKEYKLGLTELTNSDTNYVTR</sequence>
<evidence type="ECO:0000313" key="1">
    <source>
        <dbReference type="EMBL" id="PNX81836.1"/>
    </source>
</evidence>
<dbReference type="AlphaFoldDB" id="A0A2K3LTH8"/>
<proteinExistence type="predicted"/>
<reference evidence="1 2" key="2">
    <citation type="journal article" date="2017" name="Front. Plant Sci.">
        <title>Gene Classification and Mining of Molecular Markers Useful in Red Clover (Trifolium pratense) Breeding.</title>
        <authorList>
            <person name="Istvanek J."/>
            <person name="Dluhosova J."/>
            <person name="Dluhos P."/>
            <person name="Patkova L."/>
            <person name="Nedelnik J."/>
            <person name="Repkova J."/>
        </authorList>
    </citation>
    <scope>NUCLEOTIDE SEQUENCE [LARGE SCALE GENOMIC DNA]</scope>
    <source>
        <strain evidence="2">cv. Tatra</strain>
        <tissue evidence="1">Young leaves</tissue>
    </source>
</reference>
<comment type="caution">
    <text evidence="1">The sequence shown here is derived from an EMBL/GenBank/DDBJ whole genome shotgun (WGS) entry which is preliminary data.</text>
</comment>
<reference evidence="1 2" key="1">
    <citation type="journal article" date="2014" name="Am. J. Bot.">
        <title>Genome assembly and annotation for red clover (Trifolium pratense; Fabaceae).</title>
        <authorList>
            <person name="Istvanek J."/>
            <person name="Jaros M."/>
            <person name="Krenek A."/>
            <person name="Repkova J."/>
        </authorList>
    </citation>
    <scope>NUCLEOTIDE SEQUENCE [LARGE SCALE GENOMIC DNA]</scope>
    <source>
        <strain evidence="2">cv. Tatra</strain>
        <tissue evidence="1">Young leaves</tissue>
    </source>
</reference>
<protein>
    <submittedName>
        <fullName evidence="1">Uncharacterized protein</fullName>
    </submittedName>
</protein>
<dbReference type="EMBL" id="ASHM01040692">
    <property type="protein sequence ID" value="PNX81836.1"/>
    <property type="molecule type" value="Genomic_DNA"/>
</dbReference>